<proteinExistence type="predicted"/>
<gene>
    <name evidence="1" type="ORF">AK812_SmicGene738</name>
</gene>
<accession>A0A1Q9F5W9</accession>
<dbReference type="EMBL" id="LSRX01000007">
    <property type="protein sequence ID" value="OLQ15070.1"/>
    <property type="molecule type" value="Genomic_DNA"/>
</dbReference>
<keyword evidence="2" id="KW-1185">Reference proteome</keyword>
<dbReference type="AlphaFoldDB" id="A0A1Q9F5W9"/>
<evidence type="ECO:0000313" key="1">
    <source>
        <dbReference type="EMBL" id="OLQ15070.1"/>
    </source>
</evidence>
<organism evidence="1 2">
    <name type="scientific">Symbiodinium microadriaticum</name>
    <name type="common">Dinoflagellate</name>
    <name type="synonym">Zooxanthella microadriatica</name>
    <dbReference type="NCBI Taxonomy" id="2951"/>
    <lineage>
        <taxon>Eukaryota</taxon>
        <taxon>Sar</taxon>
        <taxon>Alveolata</taxon>
        <taxon>Dinophyceae</taxon>
        <taxon>Suessiales</taxon>
        <taxon>Symbiodiniaceae</taxon>
        <taxon>Symbiodinium</taxon>
    </lineage>
</organism>
<protein>
    <submittedName>
        <fullName evidence="1">Uncharacterized protein</fullName>
    </submittedName>
</protein>
<reference evidence="1 2" key="1">
    <citation type="submission" date="2016-02" db="EMBL/GenBank/DDBJ databases">
        <title>Genome analysis of coral dinoflagellate symbionts highlights evolutionary adaptations to a symbiotic lifestyle.</title>
        <authorList>
            <person name="Aranda M."/>
            <person name="Li Y."/>
            <person name="Liew Y.J."/>
            <person name="Baumgarten S."/>
            <person name="Simakov O."/>
            <person name="Wilson M."/>
            <person name="Piel J."/>
            <person name="Ashoor H."/>
            <person name="Bougouffa S."/>
            <person name="Bajic V.B."/>
            <person name="Ryu T."/>
            <person name="Ravasi T."/>
            <person name="Bayer T."/>
            <person name="Micklem G."/>
            <person name="Kim H."/>
            <person name="Bhak J."/>
            <person name="Lajeunesse T.C."/>
            <person name="Voolstra C.R."/>
        </authorList>
    </citation>
    <scope>NUCLEOTIDE SEQUENCE [LARGE SCALE GENOMIC DNA]</scope>
    <source>
        <strain evidence="1 2">CCMP2467</strain>
    </source>
</reference>
<comment type="caution">
    <text evidence="1">The sequence shown here is derived from an EMBL/GenBank/DDBJ whole genome shotgun (WGS) entry which is preliminary data.</text>
</comment>
<name>A0A1Q9F5W9_SYMMI</name>
<sequence>MSQFARMALKSAAVHGASGLLGLDSVSGQAEVDRLRSELASTEAAKQRLQAARAMALAALACFGLSEAFGEADEAAEAEAGAEASVTLSARVSEAENQSCRQRGCFARRAFVVTVAEIFVLG</sequence>
<evidence type="ECO:0000313" key="2">
    <source>
        <dbReference type="Proteomes" id="UP000186817"/>
    </source>
</evidence>
<dbReference type="Proteomes" id="UP000186817">
    <property type="component" value="Unassembled WGS sequence"/>
</dbReference>